<keyword evidence="6" id="KW-1185">Reference proteome</keyword>
<feature type="region of interest" description="Disordered" evidence="3">
    <location>
        <begin position="475"/>
        <end position="524"/>
    </location>
</feature>
<reference evidence="5 6" key="2">
    <citation type="journal article" date="2011" name="J. Antibiot.">
        <title>Furaquinocins I and J: novel polyketide isoprenoid hybrid compounds from Streptomyces reveromyceticus SN-593.</title>
        <authorList>
            <person name="Panthee S."/>
            <person name="Takahashi S."/>
            <person name="Takagi H."/>
            <person name="Nogawa T."/>
            <person name="Oowada E."/>
            <person name="Uramoto M."/>
            <person name="Osada H."/>
        </authorList>
    </citation>
    <scope>NUCLEOTIDE SEQUENCE [LARGE SCALE GENOMIC DNA]</scope>
    <source>
        <strain evidence="5 6">SN-593</strain>
    </source>
</reference>
<dbReference type="GO" id="GO:0016740">
    <property type="term" value="F:transferase activity"/>
    <property type="evidence" value="ECO:0007669"/>
    <property type="project" value="UniProtKB-KW"/>
</dbReference>
<dbReference type="Pfam" id="PF09349">
    <property type="entry name" value="OHCU_decarbox"/>
    <property type="match status" value="1"/>
</dbReference>
<dbReference type="AlphaFoldDB" id="A0A7U3V0N7"/>
<accession>A0A7U3V0N7</accession>
<keyword evidence="1" id="KW-0659">Purine metabolism</keyword>
<sequence>MNFEPQVLGEFDFPAPLRLIDSTLRKTLFTAGHTTSRLGFQRIAEALAELGVRDESINVTWTGADHPAPQDWALLQAIVEGGFPFRLNVYTDTLVGNGRDHQQTSMRRTVDMLAEAGVTTAAPGILEAPDDDAQKRQLDELADYFEYAGRAGLDTTTTFAQVGRRDFGRMLAMADHAVRLGARRLDLMDSTSSLAPEAMKLFVRRFRAGLSRQVPVTMHVHDEFGLATAGAIAAATAGAHPDVAMNGMSYRCGFAPLEEVVLALETLYGVDTGLHLERIQHVARVVARESGVPLPALKPLTGGYAYLKHMPGDVVAALTQGQGAFPPVSHGLVPARMGQEMTWVWGGLSSEGMVRALGARQGHDDLSGAEVRALRRAMDTAVAAVPGYPRWLDPQQAAARFDQALAGLRRVPDPERVGRVLDVACPHGPWQERVLARAGAGASAADLVDAAWQETGAAPVPDLVAMLAHCKPMAATAEGTGPDGTDDTGTDRTDGSDTDGAEGTRPAPTAREETARAALSRREESGVLGADDGVRRLIAELAAGYERDLGFRYVVSSAGLGAQDVLMDVRIRSARDEEVELPRARQELRTIIDNRLIQLLTLSDVIS</sequence>
<dbReference type="KEGG" id="arev:RVR_10196"/>
<evidence type="ECO:0000313" key="5">
    <source>
        <dbReference type="EMBL" id="BBB02311.1"/>
    </source>
</evidence>
<dbReference type="InterPro" id="IPR000891">
    <property type="entry name" value="PYR_CT"/>
</dbReference>
<proteinExistence type="predicted"/>
<reference evidence="5 6" key="4">
    <citation type="journal article" date="2020" name="Sci. Rep.">
        <title>beta-carboline chemical signals induce reveromycin production through a LuxR family regulator in Streptomyces sp. SN-593.</title>
        <authorList>
            <person name="Panthee S."/>
            <person name="Kito N."/>
            <person name="Hayashi T."/>
            <person name="Shimizu T."/>
            <person name="Ishikawa J."/>
            <person name="Hamamoto H."/>
            <person name="Osada H."/>
            <person name="Takahashi S."/>
        </authorList>
    </citation>
    <scope>NUCLEOTIDE SEQUENCE [LARGE SCALE GENOMIC DNA]</scope>
    <source>
        <strain evidence="5 6">SN-593</strain>
    </source>
</reference>
<evidence type="ECO:0000259" key="4">
    <source>
        <dbReference type="PROSITE" id="PS50991"/>
    </source>
</evidence>
<evidence type="ECO:0000313" key="6">
    <source>
        <dbReference type="Proteomes" id="UP000595703"/>
    </source>
</evidence>
<evidence type="ECO:0000256" key="2">
    <source>
        <dbReference type="ARBA" id="ARBA00022679"/>
    </source>
</evidence>
<dbReference type="SUPFAM" id="SSF158694">
    <property type="entry name" value="UraD-Like"/>
    <property type="match status" value="1"/>
</dbReference>
<dbReference type="PANTHER" id="PTHR42880">
    <property type="entry name" value="HOMOCITRATE SYNTHASE"/>
    <property type="match status" value="1"/>
</dbReference>
<dbReference type="PANTHER" id="PTHR42880:SF1">
    <property type="entry name" value="ISOPROPYLMALATE_HOMOCITRATE_CITRAMALATE SYNTHASE FAMILY PROTEIN"/>
    <property type="match status" value="1"/>
</dbReference>
<dbReference type="EMBL" id="AP018365">
    <property type="protein sequence ID" value="BBB02311.1"/>
    <property type="molecule type" value="Genomic_DNA"/>
</dbReference>
<dbReference type="Proteomes" id="UP000595703">
    <property type="component" value="Chromosome"/>
</dbReference>
<feature type="domain" description="Pyruvate carboxyltransferase" evidence="4">
    <location>
        <begin position="17"/>
        <end position="280"/>
    </location>
</feature>
<dbReference type="SUPFAM" id="SSF51569">
    <property type="entry name" value="Aldolase"/>
    <property type="match status" value="1"/>
</dbReference>
<gene>
    <name evidence="5" type="ORF">RVR_10196</name>
</gene>
<dbReference type="InterPro" id="IPR013785">
    <property type="entry name" value="Aldolase_TIM"/>
</dbReference>
<dbReference type="InterPro" id="IPR036778">
    <property type="entry name" value="OHCU_decarboxylase_sf"/>
</dbReference>
<protein>
    <submittedName>
        <fullName evidence="5">Putative homocitrate synthase</fullName>
    </submittedName>
</protein>
<dbReference type="InterPro" id="IPR018020">
    <property type="entry name" value="OHCU_decarboxylase"/>
</dbReference>
<dbReference type="PROSITE" id="PS50991">
    <property type="entry name" value="PYR_CT"/>
    <property type="match status" value="1"/>
</dbReference>
<reference evidence="5 6" key="3">
    <citation type="journal article" date="2011" name="Nat. Chem. Biol.">
        <title>Reveromycin A biosynthesis uses RevG and RevJ for stereospecific spiroacetal formation.</title>
        <authorList>
            <person name="Takahashi S."/>
            <person name="Toyoda A."/>
            <person name="Sekiyama Y."/>
            <person name="Takagi H."/>
            <person name="Nogawa T."/>
            <person name="Uramoto M."/>
            <person name="Suzuki R."/>
            <person name="Koshino H."/>
            <person name="Kumano T."/>
            <person name="Panthee S."/>
            <person name="Dairi T."/>
            <person name="Ishikawa J."/>
            <person name="Ikeda H."/>
            <person name="Sakaki Y."/>
            <person name="Osada H."/>
        </authorList>
    </citation>
    <scope>NUCLEOTIDE SEQUENCE [LARGE SCALE GENOMIC DNA]</scope>
    <source>
        <strain evidence="5 6">SN-593</strain>
    </source>
</reference>
<dbReference type="Gene3D" id="3.20.20.70">
    <property type="entry name" value="Aldolase class I"/>
    <property type="match status" value="1"/>
</dbReference>
<feature type="compositionally biased region" description="Basic and acidic residues" evidence="3">
    <location>
        <begin position="510"/>
        <end position="524"/>
    </location>
</feature>
<dbReference type="Pfam" id="PF00682">
    <property type="entry name" value="HMGL-like"/>
    <property type="match status" value="1"/>
</dbReference>
<organism evidence="5 6">
    <name type="scientific">Actinacidiphila reveromycinica</name>
    <dbReference type="NCBI Taxonomy" id="659352"/>
    <lineage>
        <taxon>Bacteria</taxon>
        <taxon>Bacillati</taxon>
        <taxon>Actinomycetota</taxon>
        <taxon>Actinomycetes</taxon>
        <taxon>Kitasatosporales</taxon>
        <taxon>Streptomycetaceae</taxon>
        <taxon>Actinacidiphila</taxon>
    </lineage>
</organism>
<reference evidence="5 6" key="1">
    <citation type="journal article" date="2010" name="J. Bacteriol.">
        <title>Biochemical characterization of a novel indole prenyltransferase from Streptomyces sp. SN-593.</title>
        <authorList>
            <person name="Takahashi S."/>
            <person name="Takagi H."/>
            <person name="Toyoda A."/>
            <person name="Uramoto M."/>
            <person name="Nogawa T."/>
            <person name="Ueki M."/>
            <person name="Sakaki Y."/>
            <person name="Osada H."/>
        </authorList>
    </citation>
    <scope>NUCLEOTIDE SEQUENCE [LARGE SCALE GENOMIC DNA]</scope>
    <source>
        <strain evidence="5 6">SN-593</strain>
    </source>
</reference>
<dbReference type="Gene3D" id="1.10.3330.10">
    <property type="entry name" value="Oxo-4-hydroxy-4-carboxy-5-ureidoimidazoline decarboxylase"/>
    <property type="match status" value="1"/>
</dbReference>
<name>A0A7U3V0N7_9ACTN</name>
<dbReference type="GO" id="GO:0006144">
    <property type="term" value="P:purine nucleobase metabolic process"/>
    <property type="evidence" value="ECO:0007669"/>
    <property type="project" value="UniProtKB-KW"/>
</dbReference>
<keyword evidence="2" id="KW-0808">Transferase</keyword>
<evidence type="ECO:0000256" key="3">
    <source>
        <dbReference type="SAM" id="MobiDB-lite"/>
    </source>
</evidence>
<evidence type="ECO:0000256" key="1">
    <source>
        <dbReference type="ARBA" id="ARBA00022631"/>
    </source>
</evidence>